<evidence type="ECO:0000313" key="4">
    <source>
        <dbReference type="EMBL" id="KAL0201761.1"/>
    </source>
</evidence>
<dbReference type="Gene3D" id="3.40.30.10">
    <property type="entry name" value="Glutaredoxin"/>
    <property type="match status" value="1"/>
</dbReference>
<dbReference type="PANTHER" id="PTHR10371:SF3">
    <property type="entry name" value="NADH DEHYDROGENASE [UBIQUINONE] FLAVOPROTEIN 2, MITOCHONDRIAL"/>
    <property type="match status" value="1"/>
</dbReference>
<feature type="non-terminal residue" evidence="4">
    <location>
        <position position="1"/>
    </location>
</feature>
<dbReference type="Gene3D" id="1.10.10.1590">
    <property type="entry name" value="NADH-quinone oxidoreductase subunit E"/>
    <property type="match status" value="1"/>
</dbReference>
<dbReference type="AlphaFoldDB" id="A0ABD0RTI2"/>
<dbReference type="GO" id="GO:0051536">
    <property type="term" value="F:iron-sulfur cluster binding"/>
    <property type="evidence" value="ECO:0007669"/>
    <property type="project" value="UniProtKB-KW"/>
</dbReference>
<dbReference type="InterPro" id="IPR036249">
    <property type="entry name" value="Thioredoxin-like_sf"/>
</dbReference>
<dbReference type="Proteomes" id="UP001529510">
    <property type="component" value="Unassembled WGS sequence"/>
</dbReference>
<dbReference type="EMBL" id="JAMKFB020000002">
    <property type="protein sequence ID" value="KAL0201761.1"/>
    <property type="molecule type" value="Genomic_DNA"/>
</dbReference>
<gene>
    <name evidence="4" type="ORF">M9458_004948</name>
</gene>
<evidence type="ECO:0000313" key="5">
    <source>
        <dbReference type="Proteomes" id="UP001529510"/>
    </source>
</evidence>
<dbReference type="SUPFAM" id="SSF52833">
    <property type="entry name" value="Thioredoxin-like"/>
    <property type="match status" value="1"/>
</dbReference>
<comment type="caution">
    <text evidence="4">The sequence shown here is derived from an EMBL/GenBank/DDBJ whole genome shotgun (WGS) entry which is preliminary data.</text>
</comment>
<evidence type="ECO:0000256" key="3">
    <source>
        <dbReference type="ARBA" id="ARBA00023014"/>
    </source>
</evidence>
<name>A0ABD0RTI2_CIRMR</name>
<keyword evidence="2" id="KW-0408">Iron</keyword>
<reference evidence="4 5" key="1">
    <citation type="submission" date="2024-05" db="EMBL/GenBank/DDBJ databases">
        <title>Genome sequencing and assembly of Indian major carp, Cirrhinus mrigala (Hamilton, 1822).</title>
        <authorList>
            <person name="Mohindra V."/>
            <person name="Chowdhury L.M."/>
            <person name="Lal K."/>
            <person name="Jena J.K."/>
        </authorList>
    </citation>
    <scope>NUCLEOTIDE SEQUENCE [LARGE SCALE GENOMIC DNA]</scope>
    <source>
        <strain evidence="4">CM1030</strain>
        <tissue evidence="4">Blood</tissue>
    </source>
</reference>
<dbReference type="PANTHER" id="PTHR10371">
    <property type="entry name" value="NADH DEHYDROGENASE UBIQUINONE FLAVOPROTEIN 2, MITOCHONDRIAL"/>
    <property type="match status" value="1"/>
</dbReference>
<dbReference type="Pfam" id="PF01257">
    <property type="entry name" value="2Fe-2S_thioredx"/>
    <property type="match status" value="1"/>
</dbReference>
<keyword evidence="5" id="KW-1185">Reference proteome</keyword>
<accession>A0ABD0RTI2</accession>
<evidence type="ECO:0000256" key="1">
    <source>
        <dbReference type="ARBA" id="ARBA00022723"/>
    </source>
</evidence>
<proteinExistence type="predicted"/>
<dbReference type="GO" id="GO:0046872">
    <property type="term" value="F:metal ion binding"/>
    <property type="evidence" value="ECO:0007669"/>
    <property type="project" value="UniProtKB-KW"/>
</dbReference>
<evidence type="ECO:0000256" key="2">
    <source>
        <dbReference type="ARBA" id="ARBA00023004"/>
    </source>
</evidence>
<protein>
    <submittedName>
        <fullName evidence="4">Uncharacterized protein</fullName>
    </submittedName>
</protein>
<sequence length="53" mass="6024">ILGVAPMRVYEVATFYTMFLRKPVGKYHIQICTTTPCMLCDSDSILEAIQNKL</sequence>
<organism evidence="4 5">
    <name type="scientific">Cirrhinus mrigala</name>
    <name type="common">Mrigala</name>
    <dbReference type="NCBI Taxonomy" id="683832"/>
    <lineage>
        <taxon>Eukaryota</taxon>
        <taxon>Metazoa</taxon>
        <taxon>Chordata</taxon>
        <taxon>Craniata</taxon>
        <taxon>Vertebrata</taxon>
        <taxon>Euteleostomi</taxon>
        <taxon>Actinopterygii</taxon>
        <taxon>Neopterygii</taxon>
        <taxon>Teleostei</taxon>
        <taxon>Ostariophysi</taxon>
        <taxon>Cypriniformes</taxon>
        <taxon>Cyprinidae</taxon>
        <taxon>Labeoninae</taxon>
        <taxon>Labeonini</taxon>
        <taxon>Cirrhinus</taxon>
    </lineage>
</organism>
<keyword evidence="3" id="KW-0411">Iron-sulfur</keyword>
<keyword evidence="1" id="KW-0479">Metal-binding</keyword>
<dbReference type="InterPro" id="IPR041921">
    <property type="entry name" value="NuoE_N"/>
</dbReference>
<feature type="non-terminal residue" evidence="4">
    <location>
        <position position="53"/>
    </location>
</feature>